<evidence type="ECO:0000256" key="10">
    <source>
        <dbReference type="ARBA" id="ARBA00023136"/>
    </source>
</evidence>
<evidence type="ECO:0000256" key="7">
    <source>
        <dbReference type="ARBA" id="ARBA00022801"/>
    </source>
</evidence>
<dbReference type="EC" id="3.1.3.78" evidence="4 12"/>
<evidence type="ECO:0000256" key="3">
    <source>
        <dbReference type="ARBA" id="ARBA00004155"/>
    </source>
</evidence>
<gene>
    <name evidence="14" type="ORF">D4764_21G0005900</name>
</gene>
<dbReference type="GO" id="GO:0005886">
    <property type="term" value="C:plasma membrane"/>
    <property type="evidence" value="ECO:0007669"/>
    <property type="project" value="TreeGrafter"/>
</dbReference>
<keyword evidence="15" id="KW-1185">Reference proteome</keyword>
<dbReference type="PANTHER" id="PTHR21014">
    <property type="entry name" value="PHOSPHATIDYLINOSITOL-4,5-BISPHOSPHATE 4-PHOSPHATASE"/>
    <property type="match status" value="1"/>
</dbReference>
<dbReference type="GO" id="GO:0031902">
    <property type="term" value="C:late endosome membrane"/>
    <property type="evidence" value="ECO:0007669"/>
    <property type="project" value="UniProtKB-SubCell"/>
</dbReference>
<dbReference type="GO" id="GO:0046856">
    <property type="term" value="P:phosphatidylinositol dephosphorylation"/>
    <property type="evidence" value="ECO:0007669"/>
    <property type="project" value="InterPro"/>
</dbReference>
<accession>A0A5C6NI24</accession>
<evidence type="ECO:0000256" key="13">
    <source>
        <dbReference type="SAM" id="MobiDB-lite"/>
    </source>
</evidence>
<evidence type="ECO:0000313" key="14">
    <source>
        <dbReference type="EMBL" id="TWW65690.1"/>
    </source>
</evidence>
<keyword evidence="5 12" id="KW-0812">Transmembrane</keyword>
<dbReference type="GO" id="GO:0030670">
    <property type="term" value="C:phagocytic vesicle membrane"/>
    <property type="evidence" value="ECO:0007669"/>
    <property type="project" value="TreeGrafter"/>
</dbReference>
<dbReference type="PANTHER" id="PTHR21014:SF5">
    <property type="entry name" value="TYPE 2 PHOSPHATIDYLINOSITOL 4,5-BISPHOSPHATE 4-PHOSPHATASE"/>
    <property type="match status" value="1"/>
</dbReference>
<evidence type="ECO:0000256" key="1">
    <source>
        <dbReference type="ARBA" id="ARBA00001261"/>
    </source>
</evidence>
<dbReference type="GO" id="GO:0034597">
    <property type="term" value="F:phosphatidylinositol-4,5-bisphosphate 4-phosphatase activity"/>
    <property type="evidence" value="ECO:0007669"/>
    <property type="project" value="UniProtKB-EC"/>
</dbReference>
<feature type="compositionally biased region" description="Basic and acidic residues" evidence="13">
    <location>
        <begin position="1"/>
        <end position="10"/>
    </location>
</feature>
<evidence type="ECO:0000256" key="4">
    <source>
        <dbReference type="ARBA" id="ARBA00012936"/>
    </source>
</evidence>
<evidence type="ECO:0000256" key="12">
    <source>
        <dbReference type="RuleBase" id="RU365008"/>
    </source>
</evidence>
<dbReference type="EMBL" id="RHFK02000014">
    <property type="protein sequence ID" value="TWW65690.1"/>
    <property type="molecule type" value="Genomic_DNA"/>
</dbReference>
<keyword evidence="11 12" id="KW-0458">Lysosome</keyword>
<evidence type="ECO:0000256" key="9">
    <source>
        <dbReference type="ARBA" id="ARBA00023098"/>
    </source>
</evidence>
<comment type="subcellular location">
    <subcellularLocation>
        <location evidence="2 12">Late endosome membrane</location>
        <topology evidence="2 12">Multi-pass membrane protein</topology>
    </subcellularLocation>
    <subcellularLocation>
        <location evidence="3 12">Lysosome membrane</location>
        <topology evidence="3 12">Multi-pass membrane protein</topology>
    </subcellularLocation>
</comment>
<dbReference type="GO" id="GO:0005765">
    <property type="term" value="C:lysosomal membrane"/>
    <property type="evidence" value="ECO:0007669"/>
    <property type="project" value="UniProtKB-SubCell"/>
</dbReference>
<evidence type="ECO:0000256" key="8">
    <source>
        <dbReference type="ARBA" id="ARBA00022989"/>
    </source>
</evidence>
<dbReference type="InterPro" id="IPR019178">
    <property type="entry name" value="PtdIns-P2-Ptase"/>
</dbReference>
<name>A0A5C6NI24_9TELE</name>
<dbReference type="Proteomes" id="UP000324091">
    <property type="component" value="Chromosome 21"/>
</dbReference>
<proteinExistence type="predicted"/>
<reference evidence="14 15" key="1">
    <citation type="submission" date="2019-04" db="EMBL/GenBank/DDBJ databases">
        <title>Chromosome genome assembly for Takifugu flavidus.</title>
        <authorList>
            <person name="Xiao S."/>
        </authorList>
    </citation>
    <scope>NUCLEOTIDE SEQUENCE [LARGE SCALE GENOMIC DNA]</scope>
    <source>
        <strain evidence="14">HTHZ2018</strain>
        <tissue evidence="14">Muscle</tissue>
    </source>
</reference>
<comment type="caution">
    <text evidence="14">The sequence shown here is derived from an EMBL/GenBank/DDBJ whole genome shotgun (WGS) entry which is preliminary data.</text>
</comment>
<keyword evidence="7 12" id="KW-0378">Hydrolase</keyword>
<comment type="function">
    <text evidence="12">Catalyzes the hydrolysis of phosphatidylinositol-4,5-bisphosphate (PtdIns-4,5-P2) to phosphatidylinositol-4-phosphate (PtdIns-4-P).</text>
</comment>
<feature type="transmembrane region" description="Helical" evidence="12">
    <location>
        <begin position="284"/>
        <end position="306"/>
    </location>
</feature>
<dbReference type="Pfam" id="PF09788">
    <property type="entry name" value="Tmemb_55A"/>
    <property type="match status" value="2"/>
</dbReference>
<dbReference type="AlphaFoldDB" id="A0A5C6NI24"/>
<keyword evidence="10 12" id="KW-0472">Membrane</keyword>
<evidence type="ECO:0000256" key="6">
    <source>
        <dbReference type="ARBA" id="ARBA00022753"/>
    </source>
</evidence>
<feature type="region of interest" description="Disordered" evidence="13">
    <location>
        <begin position="1"/>
        <end position="42"/>
    </location>
</feature>
<sequence>MASDGMDERSPLLSGPNSENVTPSVPPYLQDSSPRAELPPPYTAIASPDTGGVPVINCRVCQSLINLDGKLHQHVVKCTVCNEATPIKNPPTGKKYVRCPCNCLLICKDTSRRIGCPRPNCRRIINLSPVMVIPEEQPAQPALPIQPEGMRVVCGHCGNTFLGSEDAGSSQPLSSLPGDGSLPAQQQWMELRFNTLAKCPHCKKISSGFSSDASRFDFTDSSVWRRAGGLDFAPPGRRFASSVGSALPRRRCCAYITIGMICIFIGVGLTVGTRGFASRYNATYVSWAVAYLLGLICLIRACYWGAIKVSYPENSFA</sequence>
<evidence type="ECO:0000256" key="11">
    <source>
        <dbReference type="ARBA" id="ARBA00023228"/>
    </source>
</evidence>
<evidence type="ECO:0000313" key="15">
    <source>
        <dbReference type="Proteomes" id="UP000324091"/>
    </source>
</evidence>
<evidence type="ECO:0000256" key="2">
    <source>
        <dbReference type="ARBA" id="ARBA00004107"/>
    </source>
</evidence>
<comment type="catalytic activity">
    <reaction evidence="1 12">
        <text>a 1,2-diacyl-sn-glycero-3-phospho-(1D-myo-inositol-4,5-bisphosphate) + H2O = a 1,2-diacyl-sn-glycero-3-phospho-(1D-myo-inositol-5-phosphate) + phosphate</text>
        <dbReference type="Rhea" id="RHEA:25674"/>
        <dbReference type="ChEBI" id="CHEBI:15377"/>
        <dbReference type="ChEBI" id="CHEBI:43474"/>
        <dbReference type="ChEBI" id="CHEBI:57795"/>
        <dbReference type="ChEBI" id="CHEBI:58456"/>
        <dbReference type="EC" id="3.1.3.78"/>
    </reaction>
</comment>
<feature type="transmembrane region" description="Helical" evidence="12">
    <location>
        <begin position="254"/>
        <end position="272"/>
    </location>
</feature>
<keyword evidence="6 12" id="KW-0967">Endosome</keyword>
<keyword evidence="9" id="KW-0443">Lipid metabolism</keyword>
<organism evidence="14 15">
    <name type="scientific">Takifugu flavidus</name>
    <name type="common">sansaifugu</name>
    <dbReference type="NCBI Taxonomy" id="433684"/>
    <lineage>
        <taxon>Eukaryota</taxon>
        <taxon>Metazoa</taxon>
        <taxon>Chordata</taxon>
        <taxon>Craniata</taxon>
        <taxon>Vertebrata</taxon>
        <taxon>Euteleostomi</taxon>
        <taxon>Actinopterygii</taxon>
        <taxon>Neopterygii</taxon>
        <taxon>Teleostei</taxon>
        <taxon>Neoteleostei</taxon>
        <taxon>Acanthomorphata</taxon>
        <taxon>Eupercaria</taxon>
        <taxon>Tetraodontiformes</taxon>
        <taxon>Tetradontoidea</taxon>
        <taxon>Tetraodontidae</taxon>
        <taxon>Takifugu</taxon>
    </lineage>
</organism>
<evidence type="ECO:0000256" key="5">
    <source>
        <dbReference type="ARBA" id="ARBA00022692"/>
    </source>
</evidence>
<keyword evidence="8 12" id="KW-1133">Transmembrane helix</keyword>
<protein>
    <recommendedName>
        <fullName evidence="4 12">Phosphatidylinositol-4,5-bisphosphate 4-phosphatase</fullName>
        <ecNumber evidence="4 12">3.1.3.78</ecNumber>
    </recommendedName>
</protein>